<comment type="caution">
    <text evidence="1">The sequence shown here is derived from an EMBL/GenBank/DDBJ whole genome shotgun (WGS) entry which is preliminary data.</text>
</comment>
<proteinExistence type="predicted"/>
<dbReference type="AlphaFoldDB" id="A0ABC8QZ15"/>
<accession>A0ABC8QZ15</accession>
<gene>
    <name evidence="1" type="ORF">ILEXP_LOCUS3896</name>
</gene>
<name>A0ABC8QZ15_9AQUA</name>
<evidence type="ECO:0000313" key="2">
    <source>
        <dbReference type="Proteomes" id="UP001642360"/>
    </source>
</evidence>
<sequence>MSRATSSNRQTVETVPPRFIHTERRLSFEKRLETIEEESESCYSKCNSEKPHASELSFKVDYTKPLASAMTG</sequence>
<keyword evidence="2" id="KW-1185">Reference proteome</keyword>
<dbReference type="Proteomes" id="UP001642360">
    <property type="component" value="Unassembled WGS sequence"/>
</dbReference>
<protein>
    <submittedName>
        <fullName evidence="1">Uncharacterized protein</fullName>
    </submittedName>
</protein>
<reference evidence="1 2" key="1">
    <citation type="submission" date="2024-02" db="EMBL/GenBank/DDBJ databases">
        <authorList>
            <person name="Vignale AGUSTIN F."/>
            <person name="Sosa J E."/>
            <person name="Modenutti C."/>
        </authorList>
    </citation>
    <scope>NUCLEOTIDE SEQUENCE [LARGE SCALE GENOMIC DNA]</scope>
</reference>
<organism evidence="1 2">
    <name type="scientific">Ilex paraguariensis</name>
    <name type="common">yerba mate</name>
    <dbReference type="NCBI Taxonomy" id="185542"/>
    <lineage>
        <taxon>Eukaryota</taxon>
        <taxon>Viridiplantae</taxon>
        <taxon>Streptophyta</taxon>
        <taxon>Embryophyta</taxon>
        <taxon>Tracheophyta</taxon>
        <taxon>Spermatophyta</taxon>
        <taxon>Magnoliopsida</taxon>
        <taxon>eudicotyledons</taxon>
        <taxon>Gunneridae</taxon>
        <taxon>Pentapetalae</taxon>
        <taxon>asterids</taxon>
        <taxon>campanulids</taxon>
        <taxon>Aquifoliales</taxon>
        <taxon>Aquifoliaceae</taxon>
        <taxon>Ilex</taxon>
    </lineage>
</organism>
<evidence type="ECO:0000313" key="1">
    <source>
        <dbReference type="EMBL" id="CAK9136892.1"/>
    </source>
</evidence>
<dbReference type="EMBL" id="CAUOFW020000784">
    <property type="protein sequence ID" value="CAK9136892.1"/>
    <property type="molecule type" value="Genomic_DNA"/>
</dbReference>